<organism evidence="3 4">
    <name type="scientific">Achromobacter denitrificans</name>
    <name type="common">Alcaligenes denitrificans</name>
    <dbReference type="NCBI Taxonomy" id="32002"/>
    <lineage>
        <taxon>Bacteria</taxon>
        <taxon>Pseudomonadati</taxon>
        <taxon>Pseudomonadota</taxon>
        <taxon>Betaproteobacteria</taxon>
        <taxon>Burkholderiales</taxon>
        <taxon>Alcaligenaceae</taxon>
        <taxon>Achromobacter</taxon>
    </lineage>
</organism>
<proteinExistence type="inferred from homology"/>
<dbReference type="PANTHER" id="PTHR34047">
    <property type="entry name" value="NUCLEAR INTRON MATURASE 1, MITOCHONDRIAL-RELATED"/>
    <property type="match status" value="1"/>
</dbReference>
<accession>A0ABZ3FZ86</accession>
<dbReference type="RefSeq" id="WP_343498759.1">
    <property type="nucleotide sequence ID" value="NZ_CP154792.1"/>
</dbReference>
<dbReference type="Proteomes" id="UP001446337">
    <property type="component" value="Chromosome"/>
</dbReference>
<dbReference type="InterPro" id="IPR051083">
    <property type="entry name" value="GrpII_Intron_Splice-Mob/Def"/>
</dbReference>
<dbReference type="PANTHER" id="PTHR34047:SF8">
    <property type="entry name" value="PROTEIN YKFC"/>
    <property type="match status" value="1"/>
</dbReference>
<feature type="domain" description="Reverse transcriptase" evidence="2">
    <location>
        <begin position="191"/>
        <end position="321"/>
    </location>
</feature>
<keyword evidence="4" id="KW-1185">Reference proteome</keyword>
<keyword evidence="3" id="KW-0695">RNA-directed DNA polymerase</keyword>
<dbReference type="GO" id="GO:0003964">
    <property type="term" value="F:RNA-directed DNA polymerase activity"/>
    <property type="evidence" value="ECO:0007669"/>
    <property type="project" value="UniProtKB-KW"/>
</dbReference>
<dbReference type="InterPro" id="IPR000477">
    <property type="entry name" value="RT_dom"/>
</dbReference>
<dbReference type="EMBL" id="CP154792">
    <property type="protein sequence ID" value="XAN15122.1"/>
    <property type="molecule type" value="Genomic_DNA"/>
</dbReference>
<evidence type="ECO:0000256" key="1">
    <source>
        <dbReference type="ARBA" id="ARBA00034120"/>
    </source>
</evidence>
<sequence length="994" mass="112034">MFSLGNLYIAYRKAKAEAFYENTHFHALAFTKYEQTLDANLRRLRSRLLERPVTWSTDLDFIGDHAYLPKSVDCSAWDANNDGHFRALDPRKDWQHRFDESGERARAALRLVIRPTVDFQIVSALWIIFVGHLFDAALDRKTSFGNRLRRSSSGLPDERISDLGVNLSTPGLFIPYFSAYRDWRERGLSSMDIALEAGKSILAITMDIEKFYHRVSPKFLLRKAFLAFIGLELTTAEKRFTERLLEAIETWYQSTPDYHHRPAGAIPVGLSASKIIANVLLAEFDQTIAANLQPLYYGRYVDDIFLVLDSTDEDHGAQRVTARIAEILTPLVSVMKGEGSPDSLTLKLPYAKDSELVFTGPKQKIFALSSAHGSDLVHHIRDQIRQQSSEYRLLPSVPESGIAMASRALLATPNAALQADALRRADVVSVRRLGFSLLLSDIETYGADLAPSSWKSLREEFYGLVSRHVVTPVGFFDYFGYIPRIFGLMLSCGDIQRAKTLILDLAAISALLQSTTTFGQSDQKAGFQLCLQQYALALLQAGLQAGTLRSVNLTPGYLGVLRKLKLLSSSVRVPSTVRSLESLVNQVLLSDWGRRPYKEHWFQHQQVDEEGPKVPREMEVRRQLRLGAIRRFRLDATDLKVPHWPALAFPTRPLRIDEIGLVAPAVLSDSALFRNVIRFLRGAEVVTASSIGFSHDKGSPIAHFIAPGRPRERVRVAVTSLETSDAQWAAAARGKQDRSASRYVAFNGLINRILKEQKRPDYIVMPELSIPLRWALRAARKLAANGVSMLAGVEYHRDRVTKKLRNDSLVSLTTYWPGYASSVVVLQPKFEPAHGERQELKRLLGKTGAIYKPTGAKAKPTLYVHRDFYFSLLICSDLTNISHRNWLRGEIDALFALEWNPDTKTFSALVESTANDLHAFVVQANNRKFGDSRIRAPAIQEYARDVVQVKGGISDYYVLGEIDYEQLRAEQRRKVKNRQFKPVPIGYVMSRSRK</sequence>
<evidence type="ECO:0000313" key="4">
    <source>
        <dbReference type="Proteomes" id="UP001446337"/>
    </source>
</evidence>
<keyword evidence="3" id="KW-0548">Nucleotidyltransferase</keyword>
<evidence type="ECO:0000313" key="3">
    <source>
        <dbReference type="EMBL" id="XAN15122.1"/>
    </source>
</evidence>
<reference evidence="3 4" key="1">
    <citation type="submission" date="2024-05" db="EMBL/GenBank/DDBJ databases">
        <title>Achromobacter denitrificans. BP1, complete genome.</title>
        <authorList>
            <person name="Zhang B."/>
        </authorList>
    </citation>
    <scope>NUCLEOTIDE SEQUENCE [LARGE SCALE GENOMIC DNA]</scope>
    <source>
        <strain evidence="3 4">BP1</strain>
    </source>
</reference>
<dbReference type="CDD" id="cd01646">
    <property type="entry name" value="RT_Bac_retron_I"/>
    <property type="match status" value="1"/>
</dbReference>
<comment type="similarity">
    <text evidence="1">Belongs to the bacterial reverse transcriptase family.</text>
</comment>
<protein>
    <submittedName>
        <fullName evidence="3">RNA-directed DNA polymerase</fullName>
    </submittedName>
</protein>
<keyword evidence="3" id="KW-0808">Transferase</keyword>
<dbReference type="Pfam" id="PF00078">
    <property type="entry name" value="RVT_1"/>
    <property type="match status" value="1"/>
</dbReference>
<gene>
    <name evidence="3" type="ORF">AAIK43_27620</name>
</gene>
<evidence type="ECO:0000259" key="2">
    <source>
        <dbReference type="Pfam" id="PF00078"/>
    </source>
</evidence>
<name>A0ABZ3FZ86_ACHDE</name>